<evidence type="ECO:0000313" key="12">
    <source>
        <dbReference type="EMBL" id="KAL3868560.1"/>
    </source>
</evidence>
<feature type="transmembrane region" description="Helical" evidence="10">
    <location>
        <begin position="236"/>
        <end position="258"/>
    </location>
</feature>
<evidence type="ECO:0000256" key="1">
    <source>
        <dbReference type="ARBA" id="ARBA00004127"/>
    </source>
</evidence>
<sequence length="336" mass="37359">MEGTRVHSSVKPMEGKCVRKWKVYPGRSKFCWDGRFMCAPDFSGFFCCLALVVVTGALFFARDCVYLASEVTPAIPVIGGLLFIFILGTLFRTTLTDPGVIPRATAEEVLDIEKQMTEQSQNSGQDAANGTYVYQAPRYKEVEIKGRKLKLTFCHTCQMFRPPRASHCSRCNNCVERFDHHCPMVGNCIGKRNYRYFYLFVTSTTIMCLYVLACNVAVIVLRSLKTNVGDAFKESIASVIEGVVCIGSLASVGGLACYHSYLVAMEMTTNEDIKGSHSSKRTKDNVNPFSHGSCFKNCCFIICGPQHASILDRRGFTYVPETSGTMQHTNDGIQHV</sequence>
<protein>
    <recommendedName>
        <fullName evidence="10">Palmitoyltransferase</fullName>
        <ecNumber evidence="10">2.3.1.225</ecNumber>
    </recommendedName>
</protein>
<dbReference type="GO" id="GO:0019706">
    <property type="term" value="F:protein-cysteine S-palmitoyltransferase activity"/>
    <property type="evidence" value="ECO:0007669"/>
    <property type="project" value="UniProtKB-EC"/>
</dbReference>
<keyword evidence="5 10" id="KW-0472">Membrane</keyword>
<comment type="domain">
    <text evidence="10">The DHHC domain is required for palmitoyltransferase activity.</text>
</comment>
<dbReference type="Proteomes" id="UP001634394">
    <property type="component" value="Unassembled WGS sequence"/>
</dbReference>
<comment type="catalytic activity">
    <reaction evidence="9 10">
        <text>L-cysteinyl-[protein] + hexadecanoyl-CoA = S-hexadecanoyl-L-cysteinyl-[protein] + CoA</text>
        <dbReference type="Rhea" id="RHEA:36683"/>
        <dbReference type="Rhea" id="RHEA-COMP:10131"/>
        <dbReference type="Rhea" id="RHEA-COMP:11032"/>
        <dbReference type="ChEBI" id="CHEBI:29950"/>
        <dbReference type="ChEBI" id="CHEBI:57287"/>
        <dbReference type="ChEBI" id="CHEBI:57379"/>
        <dbReference type="ChEBI" id="CHEBI:74151"/>
        <dbReference type="EC" id="2.3.1.225"/>
    </reaction>
</comment>
<name>A0ABD3W4W5_SINWO</name>
<accession>A0ABD3W4W5</accession>
<keyword evidence="8 10" id="KW-0012">Acyltransferase</keyword>
<gene>
    <name evidence="12" type="ORF">ACJMK2_041361</name>
</gene>
<evidence type="ECO:0000256" key="4">
    <source>
        <dbReference type="ARBA" id="ARBA00022989"/>
    </source>
</evidence>
<dbReference type="EC" id="2.3.1.225" evidence="10"/>
<dbReference type="InterPro" id="IPR039859">
    <property type="entry name" value="PFA4/ZDH16/20/ERF2-like"/>
</dbReference>
<evidence type="ECO:0000256" key="10">
    <source>
        <dbReference type="RuleBase" id="RU079119"/>
    </source>
</evidence>
<keyword evidence="6" id="KW-0564">Palmitate</keyword>
<comment type="caution">
    <text evidence="12">The sequence shown here is derived from an EMBL/GenBank/DDBJ whole genome shotgun (WGS) entry which is preliminary data.</text>
</comment>
<evidence type="ECO:0000256" key="8">
    <source>
        <dbReference type="ARBA" id="ARBA00023315"/>
    </source>
</evidence>
<dbReference type="AlphaFoldDB" id="A0ABD3W4W5"/>
<feature type="transmembrane region" description="Helical" evidence="10">
    <location>
        <begin position="42"/>
        <end position="61"/>
    </location>
</feature>
<keyword evidence="4 10" id="KW-1133">Transmembrane helix</keyword>
<evidence type="ECO:0000256" key="2">
    <source>
        <dbReference type="ARBA" id="ARBA00022679"/>
    </source>
</evidence>
<keyword evidence="3 10" id="KW-0812">Transmembrane</keyword>
<evidence type="ECO:0000256" key="9">
    <source>
        <dbReference type="ARBA" id="ARBA00048048"/>
    </source>
</evidence>
<organism evidence="12 13">
    <name type="scientific">Sinanodonta woodiana</name>
    <name type="common">Chinese pond mussel</name>
    <name type="synonym">Anodonta woodiana</name>
    <dbReference type="NCBI Taxonomy" id="1069815"/>
    <lineage>
        <taxon>Eukaryota</taxon>
        <taxon>Metazoa</taxon>
        <taxon>Spiralia</taxon>
        <taxon>Lophotrochozoa</taxon>
        <taxon>Mollusca</taxon>
        <taxon>Bivalvia</taxon>
        <taxon>Autobranchia</taxon>
        <taxon>Heteroconchia</taxon>
        <taxon>Palaeoheterodonta</taxon>
        <taxon>Unionida</taxon>
        <taxon>Unionoidea</taxon>
        <taxon>Unionidae</taxon>
        <taxon>Unioninae</taxon>
        <taxon>Sinanodonta</taxon>
    </lineage>
</organism>
<dbReference type="Pfam" id="PF01529">
    <property type="entry name" value="DHHC"/>
    <property type="match status" value="1"/>
</dbReference>
<comment type="similarity">
    <text evidence="10">Belongs to the DHHC palmitoyltransferase family.</text>
</comment>
<evidence type="ECO:0000259" key="11">
    <source>
        <dbReference type="Pfam" id="PF01529"/>
    </source>
</evidence>
<evidence type="ECO:0000256" key="5">
    <source>
        <dbReference type="ARBA" id="ARBA00023136"/>
    </source>
</evidence>
<dbReference type="InterPro" id="IPR001594">
    <property type="entry name" value="Palmitoyltrfase_DHHC"/>
</dbReference>
<feature type="transmembrane region" description="Helical" evidence="10">
    <location>
        <begin position="73"/>
        <end position="91"/>
    </location>
</feature>
<evidence type="ECO:0000256" key="7">
    <source>
        <dbReference type="ARBA" id="ARBA00023288"/>
    </source>
</evidence>
<proteinExistence type="inferred from homology"/>
<dbReference type="GO" id="GO:0012505">
    <property type="term" value="C:endomembrane system"/>
    <property type="evidence" value="ECO:0007669"/>
    <property type="project" value="UniProtKB-SubCell"/>
</dbReference>
<evidence type="ECO:0000256" key="3">
    <source>
        <dbReference type="ARBA" id="ARBA00022692"/>
    </source>
</evidence>
<feature type="domain" description="Palmitoyltransferase DHHC" evidence="11">
    <location>
        <begin position="151"/>
        <end position="274"/>
    </location>
</feature>
<keyword evidence="7" id="KW-0449">Lipoprotein</keyword>
<dbReference type="EMBL" id="JBJQND010000008">
    <property type="protein sequence ID" value="KAL3868560.1"/>
    <property type="molecule type" value="Genomic_DNA"/>
</dbReference>
<evidence type="ECO:0000256" key="6">
    <source>
        <dbReference type="ARBA" id="ARBA00023139"/>
    </source>
</evidence>
<comment type="subcellular location">
    <subcellularLocation>
        <location evidence="1">Endomembrane system</location>
        <topology evidence="1">Multi-pass membrane protein</topology>
    </subcellularLocation>
</comment>
<dbReference type="PANTHER" id="PTHR22883">
    <property type="entry name" value="ZINC FINGER DHHC DOMAIN CONTAINING PROTEIN"/>
    <property type="match status" value="1"/>
</dbReference>
<dbReference type="PROSITE" id="PS50216">
    <property type="entry name" value="DHHC"/>
    <property type="match status" value="1"/>
</dbReference>
<evidence type="ECO:0000313" key="13">
    <source>
        <dbReference type="Proteomes" id="UP001634394"/>
    </source>
</evidence>
<keyword evidence="2 10" id="KW-0808">Transferase</keyword>
<keyword evidence="13" id="KW-1185">Reference proteome</keyword>
<dbReference type="PANTHER" id="PTHR22883:SF43">
    <property type="entry name" value="PALMITOYLTRANSFERASE APP"/>
    <property type="match status" value="1"/>
</dbReference>
<reference evidence="12 13" key="1">
    <citation type="submission" date="2024-11" db="EMBL/GenBank/DDBJ databases">
        <title>Chromosome-level genome assembly of the freshwater bivalve Anodonta woodiana.</title>
        <authorList>
            <person name="Chen X."/>
        </authorList>
    </citation>
    <scope>NUCLEOTIDE SEQUENCE [LARGE SCALE GENOMIC DNA]</scope>
    <source>
        <strain evidence="12">MN2024</strain>
        <tissue evidence="12">Gills</tissue>
    </source>
</reference>
<feature type="transmembrane region" description="Helical" evidence="10">
    <location>
        <begin position="196"/>
        <end position="224"/>
    </location>
</feature>